<dbReference type="NCBIfam" id="TIGR02228">
    <property type="entry name" value="sigpep_I_arch"/>
    <property type="match status" value="1"/>
</dbReference>
<dbReference type="GO" id="GO:0009003">
    <property type="term" value="F:signal peptidase activity"/>
    <property type="evidence" value="ECO:0007669"/>
    <property type="project" value="UniProtKB-EC"/>
</dbReference>
<keyword evidence="5" id="KW-0378">Hydrolase</keyword>
<feature type="transmembrane region" description="Helical" evidence="9">
    <location>
        <begin position="166"/>
        <end position="187"/>
    </location>
</feature>
<dbReference type="CDD" id="cd06530">
    <property type="entry name" value="S26_SPase_I"/>
    <property type="match status" value="1"/>
</dbReference>
<dbReference type="InterPro" id="IPR036286">
    <property type="entry name" value="LexA/Signal_pep-like_sf"/>
</dbReference>
<evidence type="ECO:0000256" key="1">
    <source>
        <dbReference type="ARBA" id="ARBA00000677"/>
    </source>
</evidence>
<evidence type="ECO:0000256" key="8">
    <source>
        <dbReference type="ARBA" id="ARBA00023136"/>
    </source>
</evidence>
<evidence type="ECO:0000256" key="7">
    <source>
        <dbReference type="ARBA" id="ARBA00022989"/>
    </source>
</evidence>
<feature type="transmembrane region" description="Helical" evidence="9">
    <location>
        <begin position="20"/>
        <end position="38"/>
    </location>
</feature>
<evidence type="ECO:0000256" key="9">
    <source>
        <dbReference type="SAM" id="Phobius"/>
    </source>
</evidence>
<keyword evidence="8 9" id="KW-0472">Membrane</keyword>
<evidence type="ECO:0000259" key="10">
    <source>
        <dbReference type="Pfam" id="PF00717"/>
    </source>
</evidence>
<dbReference type="InterPro" id="IPR015927">
    <property type="entry name" value="Peptidase_S24_S26A/B/C"/>
</dbReference>
<evidence type="ECO:0000256" key="6">
    <source>
        <dbReference type="ARBA" id="ARBA00022692"/>
    </source>
</evidence>
<evidence type="ECO:0000313" key="12">
    <source>
        <dbReference type="Proteomes" id="UP001497457"/>
    </source>
</evidence>
<dbReference type="EMBL" id="OZ075113">
    <property type="protein sequence ID" value="CAL5020359.1"/>
    <property type="molecule type" value="Genomic_DNA"/>
</dbReference>
<dbReference type="GO" id="GO:0012505">
    <property type="term" value="C:endomembrane system"/>
    <property type="evidence" value="ECO:0007669"/>
    <property type="project" value="UniProtKB-SubCell"/>
</dbReference>
<keyword evidence="5" id="KW-0645">Protease</keyword>
<comment type="similarity">
    <text evidence="3">Belongs to the peptidase S26B family.</text>
</comment>
<protein>
    <recommendedName>
        <fullName evidence="4">signal peptidase I</fullName>
        <ecNumber evidence="4">3.4.21.89</ecNumber>
    </recommendedName>
</protein>
<sequence length="190" mass="21123">MDSLQRVVEPIRAMQIRPVLAQTVSLGGMILASALIIWKGLMVVTGTESPLVVVLSESMEPGFKRGDILFLHMNKDPVRAGEIVVFNVDGRDIPIVHRVIKVASLVALNKSLLMLYTFKYHMRIGLSLLISLYRFMNAMIQLKLISSQKVTIILGMTDCYMHMDSFGFSNSTLWDGLLAICLMLGGLQLP</sequence>
<name>A0ABC9CKI2_9POAL</name>
<evidence type="ECO:0000313" key="11">
    <source>
        <dbReference type="EMBL" id="CAL5020359.1"/>
    </source>
</evidence>
<dbReference type="AlphaFoldDB" id="A0ABC9CKI2"/>
<evidence type="ECO:0000256" key="4">
    <source>
        <dbReference type="ARBA" id="ARBA00013208"/>
    </source>
</evidence>
<gene>
    <name evidence="11" type="ORF">URODEC1_LOCUS75315</name>
</gene>
<proteinExistence type="inferred from homology"/>
<dbReference type="EC" id="3.4.21.89" evidence="4"/>
<keyword evidence="6 9" id="KW-0812">Transmembrane</keyword>
<dbReference type="InterPro" id="IPR019533">
    <property type="entry name" value="Peptidase_S26"/>
</dbReference>
<feature type="transmembrane region" description="Helical" evidence="9">
    <location>
        <begin position="124"/>
        <end position="145"/>
    </location>
</feature>
<accession>A0ABC9CKI2</accession>
<dbReference type="InterPro" id="IPR001733">
    <property type="entry name" value="Peptidase_S26B"/>
</dbReference>
<dbReference type="PANTHER" id="PTHR10806">
    <property type="entry name" value="SIGNAL PEPTIDASE COMPLEX CATALYTIC SUBUNIT SEC11"/>
    <property type="match status" value="1"/>
</dbReference>
<feature type="domain" description="Peptidase S24/S26A/S26B/S26C" evidence="10">
    <location>
        <begin position="37"/>
        <end position="110"/>
    </location>
</feature>
<reference evidence="11" key="1">
    <citation type="submission" date="2024-10" db="EMBL/GenBank/DDBJ databases">
        <authorList>
            <person name="Ryan C."/>
        </authorList>
    </citation>
    <scope>NUCLEOTIDE SEQUENCE [LARGE SCALE GENOMIC DNA]</scope>
</reference>
<keyword evidence="12" id="KW-1185">Reference proteome</keyword>
<dbReference type="Gene3D" id="2.10.109.10">
    <property type="entry name" value="Umud Fragment, subunit A"/>
    <property type="match status" value="1"/>
</dbReference>
<comment type="subcellular location">
    <subcellularLocation>
        <location evidence="2">Endomembrane system</location>
    </subcellularLocation>
</comment>
<dbReference type="PANTHER" id="PTHR10806:SF25">
    <property type="entry name" value="PHOSPHOPROTEIN PHOSPHATASE INHIBITORS"/>
    <property type="match status" value="1"/>
</dbReference>
<evidence type="ECO:0000256" key="5">
    <source>
        <dbReference type="ARBA" id="ARBA00022670"/>
    </source>
</evidence>
<evidence type="ECO:0000256" key="3">
    <source>
        <dbReference type="ARBA" id="ARBA00011035"/>
    </source>
</evidence>
<organism evidence="11 12">
    <name type="scientific">Urochloa decumbens</name>
    <dbReference type="NCBI Taxonomy" id="240449"/>
    <lineage>
        <taxon>Eukaryota</taxon>
        <taxon>Viridiplantae</taxon>
        <taxon>Streptophyta</taxon>
        <taxon>Embryophyta</taxon>
        <taxon>Tracheophyta</taxon>
        <taxon>Spermatophyta</taxon>
        <taxon>Magnoliopsida</taxon>
        <taxon>Liliopsida</taxon>
        <taxon>Poales</taxon>
        <taxon>Poaceae</taxon>
        <taxon>PACMAD clade</taxon>
        <taxon>Panicoideae</taxon>
        <taxon>Panicodae</taxon>
        <taxon>Paniceae</taxon>
        <taxon>Melinidinae</taxon>
        <taxon>Urochloa</taxon>
    </lineage>
</organism>
<dbReference type="Pfam" id="PF00717">
    <property type="entry name" value="Peptidase_S24"/>
    <property type="match status" value="1"/>
</dbReference>
<comment type="catalytic activity">
    <reaction evidence="1">
        <text>Cleavage of hydrophobic, N-terminal signal or leader sequences from secreted and periplasmic proteins.</text>
        <dbReference type="EC" id="3.4.21.89"/>
    </reaction>
</comment>
<dbReference type="Proteomes" id="UP001497457">
    <property type="component" value="Chromosome 3rd"/>
</dbReference>
<dbReference type="SUPFAM" id="SSF51306">
    <property type="entry name" value="LexA/Signal peptidase"/>
    <property type="match status" value="1"/>
</dbReference>
<evidence type="ECO:0000256" key="2">
    <source>
        <dbReference type="ARBA" id="ARBA00004308"/>
    </source>
</evidence>
<dbReference type="GO" id="GO:0006508">
    <property type="term" value="P:proteolysis"/>
    <property type="evidence" value="ECO:0007669"/>
    <property type="project" value="UniProtKB-KW"/>
</dbReference>
<keyword evidence="7 9" id="KW-1133">Transmembrane helix</keyword>